<dbReference type="CTD" id="78775265"/>
<reference evidence="1 2" key="1">
    <citation type="submission" date="2019-12" db="EMBL/GenBank/DDBJ databases">
        <title>Chromosome-level assembly of the Caenorhabditis remanei genome.</title>
        <authorList>
            <person name="Teterina A.A."/>
            <person name="Willis J.H."/>
            <person name="Phillips P.C."/>
        </authorList>
    </citation>
    <scope>NUCLEOTIDE SEQUENCE [LARGE SCALE GENOMIC DNA]</scope>
    <source>
        <strain evidence="1 2">PX506</strain>
        <tissue evidence="1">Whole organism</tissue>
    </source>
</reference>
<gene>
    <name evidence="1" type="ORF">GCK72_011673</name>
</gene>
<comment type="caution">
    <text evidence="1">The sequence shown here is derived from an EMBL/GenBank/DDBJ whole genome shotgun (WGS) entry which is preliminary data.</text>
</comment>
<proteinExistence type="predicted"/>
<evidence type="ECO:0000313" key="2">
    <source>
        <dbReference type="Proteomes" id="UP000483820"/>
    </source>
</evidence>
<evidence type="ECO:0000313" key="1">
    <source>
        <dbReference type="EMBL" id="KAF1763407.1"/>
    </source>
</evidence>
<dbReference type="Proteomes" id="UP000483820">
    <property type="component" value="Chromosome III"/>
</dbReference>
<dbReference type="GeneID" id="78775265"/>
<dbReference type="EMBL" id="WUAV01000003">
    <property type="protein sequence ID" value="KAF1763407.1"/>
    <property type="molecule type" value="Genomic_DNA"/>
</dbReference>
<sequence>MSSSCFTSIAQILRAHHPKTPPKCLRCKNHGVTTILKAAEALKILNGGVPAEQNVQRNNAKTTTQEIRCSPVSSPPALLPVDLKSSIELALPNLMSYNHQFPQFSQFYPLANQIEFTVHKVMLGVTDNDITLYGEEYQEQSLKVGEYNTK</sequence>
<dbReference type="AlphaFoldDB" id="A0A6A5H881"/>
<protein>
    <submittedName>
        <fullName evidence="1">Uncharacterized protein</fullName>
    </submittedName>
</protein>
<accession>A0A6A5H881</accession>
<dbReference type="KEGG" id="crq:GCK72_011673"/>
<name>A0A6A5H881_CAERE</name>
<dbReference type="RefSeq" id="XP_053588189.1">
    <property type="nucleotide sequence ID" value="XM_053728612.1"/>
</dbReference>
<organism evidence="1 2">
    <name type="scientific">Caenorhabditis remanei</name>
    <name type="common">Caenorhabditis vulgaris</name>
    <dbReference type="NCBI Taxonomy" id="31234"/>
    <lineage>
        <taxon>Eukaryota</taxon>
        <taxon>Metazoa</taxon>
        <taxon>Ecdysozoa</taxon>
        <taxon>Nematoda</taxon>
        <taxon>Chromadorea</taxon>
        <taxon>Rhabditida</taxon>
        <taxon>Rhabditina</taxon>
        <taxon>Rhabditomorpha</taxon>
        <taxon>Rhabditoidea</taxon>
        <taxon>Rhabditidae</taxon>
        <taxon>Peloderinae</taxon>
        <taxon>Caenorhabditis</taxon>
    </lineage>
</organism>